<evidence type="ECO:0000256" key="3">
    <source>
        <dbReference type="ARBA" id="ARBA00022729"/>
    </source>
</evidence>
<dbReference type="PANTHER" id="PTHR47295:SF14">
    <property type="entry name" value="OS06G0688300 PROTEIN"/>
    <property type="match status" value="1"/>
</dbReference>
<organism evidence="6 7">
    <name type="scientific">Actinidia chinensis var. chinensis</name>
    <name type="common">Chinese soft-hair kiwi</name>
    <dbReference type="NCBI Taxonomy" id="1590841"/>
    <lineage>
        <taxon>Eukaryota</taxon>
        <taxon>Viridiplantae</taxon>
        <taxon>Streptophyta</taxon>
        <taxon>Embryophyta</taxon>
        <taxon>Tracheophyta</taxon>
        <taxon>Spermatophyta</taxon>
        <taxon>Magnoliopsida</taxon>
        <taxon>eudicotyledons</taxon>
        <taxon>Gunneridae</taxon>
        <taxon>Pentapetalae</taxon>
        <taxon>asterids</taxon>
        <taxon>Ericales</taxon>
        <taxon>Actinidiaceae</taxon>
        <taxon>Actinidia</taxon>
    </lineage>
</organism>
<dbReference type="PANTHER" id="PTHR47295">
    <property type="entry name" value="EG45-LIKE DOMAIN CONTAINING PROTEIN 1-RELATED"/>
    <property type="match status" value="1"/>
</dbReference>
<gene>
    <name evidence="6" type="ORF">CEY00_Acc18254</name>
</gene>
<keyword evidence="3 4" id="KW-0732">Signal</keyword>
<sequence>MEFSIKMRSIIVVCIAVCSLFSVASAIAGTATFYNVYVPSACYGFEDQGVMIAAASDALWDNGAACGRMYRVSCSGPTNEGVPEPCKEGSVTVKVVDRCPSPGCQATIDLSQEAFSTIANTDAGKINIDYNQV</sequence>
<dbReference type="InterPro" id="IPR007112">
    <property type="entry name" value="Expansin/allergen_DPBB_dom"/>
</dbReference>
<dbReference type="Gene3D" id="2.40.40.10">
    <property type="entry name" value="RlpA-like domain"/>
    <property type="match status" value="1"/>
</dbReference>
<comment type="subcellular location">
    <subcellularLocation>
        <location evidence="1">Secreted</location>
    </subcellularLocation>
</comment>
<evidence type="ECO:0000256" key="1">
    <source>
        <dbReference type="ARBA" id="ARBA00004613"/>
    </source>
</evidence>
<dbReference type="CDD" id="cd22269">
    <property type="entry name" value="DPBB_EG45-like"/>
    <property type="match status" value="1"/>
</dbReference>
<evidence type="ECO:0000259" key="5">
    <source>
        <dbReference type="PROSITE" id="PS50842"/>
    </source>
</evidence>
<protein>
    <submittedName>
        <fullName evidence="6">EG45-like domain containing protein</fullName>
    </submittedName>
</protein>
<accession>A0A2R6QH10</accession>
<dbReference type="STRING" id="1590841.A0A2R6QH10"/>
<dbReference type="SMART" id="SM00837">
    <property type="entry name" value="DPBB_1"/>
    <property type="match status" value="1"/>
</dbReference>
<keyword evidence="2" id="KW-0964">Secreted</keyword>
<dbReference type="Gramene" id="PSS07900">
    <property type="protein sequence ID" value="PSS07900"/>
    <property type="gene ID" value="CEY00_Acc18254"/>
</dbReference>
<proteinExistence type="predicted"/>
<dbReference type="AlphaFoldDB" id="A0A2R6QH10"/>
<dbReference type="InterPro" id="IPR009009">
    <property type="entry name" value="RlpA-like_DPBB"/>
</dbReference>
<dbReference type="Pfam" id="PF03330">
    <property type="entry name" value="DPBB_1"/>
    <property type="match status" value="1"/>
</dbReference>
<dbReference type="InterPro" id="IPR044206">
    <property type="entry name" value="EGC1/2"/>
</dbReference>
<evidence type="ECO:0000256" key="4">
    <source>
        <dbReference type="SAM" id="SignalP"/>
    </source>
</evidence>
<evidence type="ECO:0000313" key="7">
    <source>
        <dbReference type="Proteomes" id="UP000241394"/>
    </source>
</evidence>
<feature type="chain" id="PRO_5015334189" evidence="4">
    <location>
        <begin position="27"/>
        <end position="133"/>
    </location>
</feature>
<dbReference type="SUPFAM" id="SSF50685">
    <property type="entry name" value="Barwin-like endoglucanases"/>
    <property type="match status" value="1"/>
</dbReference>
<dbReference type="OrthoDB" id="406505at2759"/>
<dbReference type="GO" id="GO:0048046">
    <property type="term" value="C:apoplast"/>
    <property type="evidence" value="ECO:0007669"/>
    <property type="project" value="InterPro"/>
</dbReference>
<dbReference type="InterPro" id="IPR036908">
    <property type="entry name" value="RlpA-like_sf"/>
</dbReference>
<dbReference type="GO" id="GO:0009627">
    <property type="term" value="P:systemic acquired resistance"/>
    <property type="evidence" value="ECO:0007669"/>
    <property type="project" value="InterPro"/>
</dbReference>
<name>A0A2R6QH10_ACTCC</name>
<feature type="domain" description="Expansin-like EG45" evidence="5">
    <location>
        <begin position="29"/>
        <end position="133"/>
    </location>
</feature>
<keyword evidence="7" id="KW-1185">Reference proteome</keyword>
<evidence type="ECO:0000256" key="2">
    <source>
        <dbReference type="ARBA" id="ARBA00022525"/>
    </source>
</evidence>
<dbReference type="Proteomes" id="UP000241394">
    <property type="component" value="Chromosome LG16"/>
</dbReference>
<evidence type="ECO:0000313" key="6">
    <source>
        <dbReference type="EMBL" id="PSS07900.1"/>
    </source>
</evidence>
<dbReference type="FunFam" id="2.40.40.10:FF:000005">
    <property type="entry name" value="Barwin-related endoglucanase"/>
    <property type="match status" value="1"/>
</dbReference>
<reference evidence="7" key="2">
    <citation type="journal article" date="2018" name="BMC Genomics">
        <title>A manually annotated Actinidia chinensis var. chinensis (kiwifruit) genome highlights the challenges associated with draft genomes and gene prediction in plants.</title>
        <authorList>
            <person name="Pilkington S.M."/>
            <person name="Crowhurst R."/>
            <person name="Hilario E."/>
            <person name="Nardozza S."/>
            <person name="Fraser L."/>
            <person name="Peng Y."/>
            <person name="Gunaseelan K."/>
            <person name="Simpson R."/>
            <person name="Tahir J."/>
            <person name="Deroles S.C."/>
            <person name="Templeton K."/>
            <person name="Luo Z."/>
            <person name="Davy M."/>
            <person name="Cheng C."/>
            <person name="McNeilage M."/>
            <person name="Scaglione D."/>
            <person name="Liu Y."/>
            <person name="Zhang Q."/>
            <person name="Datson P."/>
            <person name="De Silva N."/>
            <person name="Gardiner S.E."/>
            <person name="Bassett H."/>
            <person name="Chagne D."/>
            <person name="McCallum J."/>
            <person name="Dzierzon H."/>
            <person name="Deng C."/>
            <person name="Wang Y.Y."/>
            <person name="Barron L."/>
            <person name="Manako K."/>
            <person name="Bowen J."/>
            <person name="Foster T.M."/>
            <person name="Erridge Z.A."/>
            <person name="Tiffin H."/>
            <person name="Waite C.N."/>
            <person name="Davies K.M."/>
            <person name="Grierson E.P."/>
            <person name="Laing W.A."/>
            <person name="Kirk R."/>
            <person name="Chen X."/>
            <person name="Wood M."/>
            <person name="Montefiori M."/>
            <person name="Brummell D.A."/>
            <person name="Schwinn K.E."/>
            <person name="Catanach A."/>
            <person name="Fullerton C."/>
            <person name="Li D."/>
            <person name="Meiyalaghan S."/>
            <person name="Nieuwenhuizen N."/>
            <person name="Read N."/>
            <person name="Prakash R."/>
            <person name="Hunter D."/>
            <person name="Zhang H."/>
            <person name="McKenzie M."/>
            <person name="Knabel M."/>
            <person name="Harris A."/>
            <person name="Allan A.C."/>
            <person name="Gleave A."/>
            <person name="Chen A."/>
            <person name="Janssen B.J."/>
            <person name="Plunkett B."/>
            <person name="Ampomah-Dwamena C."/>
            <person name="Voogd C."/>
            <person name="Leif D."/>
            <person name="Lafferty D."/>
            <person name="Souleyre E.J.F."/>
            <person name="Varkonyi-Gasic E."/>
            <person name="Gambi F."/>
            <person name="Hanley J."/>
            <person name="Yao J.L."/>
            <person name="Cheung J."/>
            <person name="David K.M."/>
            <person name="Warren B."/>
            <person name="Marsh K."/>
            <person name="Snowden K.C."/>
            <person name="Lin-Wang K."/>
            <person name="Brian L."/>
            <person name="Martinez-Sanchez M."/>
            <person name="Wang M."/>
            <person name="Ileperuma N."/>
            <person name="Macnee N."/>
            <person name="Campin R."/>
            <person name="McAtee P."/>
            <person name="Drummond R.S.M."/>
            <person name="Espley R.V."/>
            <person name="Ireland H.S."/>
            <person name="Wu R."/>
            <person name="Atkinson R.G."/>
            <person name="Karunairetnam S."/>
            <person name="Bulley S."/>
            <person name="Chunkath S."/>
            <person name="Hanley Z."/>
            <person name="Storey R."/>
            <person name="Thrimawithana A.H."/>
            <person name="Thomson S."/>
            <person name="David C."/>
            <person name="Testolin R."/>
            <person name="Huang H."/>
            <person name="Hellens R.P."/>
            <person name="Schaffer R.J."/>
        </authorList>
    </citation>
    <scope>NUCLEOTIDE SEQUENCE [LARGE SCALE GENOMIC DNA]</scope>
    <source>
        <strain evidence="7">cv. Red5</strain>
    </source>
</reference>
<reference evidence="6 7" key="1">
    <citation type="submission" date="2017-07" db="EMBL/GenBank/DDBJ databases">
        <title>An improved, manually edited Actinidia chinensis var. chinensis (kiwifruit) genome highlights the challenges associated with draft genomes and gene prediction in plants.</title>
        <authorList>
            <person name="Pilkington S."/>
            <person name="Crowhurst R."/>
            <person name="Hilario E."/>
            <person name="Nardozza S."/>
            <person name="Fraser L."/>
            <person name="Peng Y."/>
            <person name="Gunaseelan K."/>
            <person name="Simpson R."/>
            <person name="Tahir J."/>
            <person name="Deroles S."/>
            <person name="Templeton K."/>
            <person name="Luo Z."/>
            <person name="Davy M."/>
            <person name="Cheng C."/>
            <person name="Mcneilage M."/>
            <person name="Scaglione D."/>
            <person name="Liu Y."/>
            <person name="Zhang Q."/>
            <person name="Datson P."/>
            <person name="De Silva N."/>
            <person name="Gardiner S."/>
            <person name="Bassett H."/>
            <person name="Chagne D."/>
            <person name="Mccallum J."/>
            <person name="Dzierzon H."/>
            <person name="Deng C."/>
            <person name="Wang Y.-Y."/>
            <person name="Barron N."/>
            <person name="Manako K."/>
            <person name="Bowen J."/>
            <person name="Foster T."/>
            <person name="Erridge Z."/>
            <person name="Tiffin H."/>
            <person name="Waite C."/>
            <person name="Davies K."/>
            <person name="Grierson E."/>
            <person name="Laing W."/>
            <person name="Kirk R."/>
            <person name="Chen X."/>
            <person name="Wood M."/>
            <person name="Montefiori M."/>
            <person name="Brummell D."/>
            <person name="Schwinn K."/>
            <person name="Catanach A."/>
            <person name="Fullerton C."/>
            <person name="Li D."/>
            <person name="Meiyalaghan S."/>
            <person name="Nieuwenhuizen N."/>
            <person name="Read N."/>
            <person name="Prakash R."/>
            <person name="Hunter D."/>
            <person name="Zhang H."/>
            <person name="Mckenzie M."/>
            <person name="Knabel M."/>
            <person name="Harris A."/>
            <person name="Allan A."/>
            <person name="Chen A."/>
            <person name="Janssen B."/>
            <person name="Plunkett B."/>
            <person name="Dwamena C."/>
            <person name="Voogd C."/>
            <person name="Leif D."/>
            <person name="Lafferty D."/>
            <person name="Souleyre E."/>
            <person name="Varkonyi-Gasic E."/>
            <person name="Gambi F."/>
            <person name="Hanley J."/>
            <person name="Yao J.-L."/>
            <person name="Cheung J."/>
            <person name="David K."/>
            <person name="Warren B."/>
            <person name="Marsh K."/>
            <person name="Snowden K."/>
            <person name="Lin-Wang K."/>
            <person name="Brian L."/>
            <person name="Martinez-Sanchez M."/>
            <person name="Wang M."/>
            <person name="Ileperuma N."/>
            <person name="Macnee N."/>
            <person name="Campin R."/>
            <person name="Mcatee P."/>
            <person name="Drummond R."/>
            <person name="Espley R."/>
            <person name="Ireland H."/>
            <person name="Wu R."/>
            <person name="Atkinson R."/>
            <person name="Karunairetnam S."/>
            <person name="Bulley S."/>
            <person name="Chunkath S."/>
            <person name="Hanley Z."/>
            <person name="Storey R."/>
            <person name="Thrimawithana A."/>
            <person name="Thomson S."/>
            <person name="David C."/>
            <person name="Testolin R."/>
        </authorList>
    </citation>
    <scope>NUCLEOTIDE SEQUENCE [LARGE SCALE GENOMIC DNA]</scope>
    <source>
        <strain evidence="7">cv. Red5</strain>
        <tissue evidence="6">Young leaf</tissue>
    </source>
</reference>
<dbReference type="PROSITE" id="PS50842">
    <property type="entry name" value="EXPANSIN_EG45"/>
    <property type="match status" value="1"/>
</dbReference>
<dbReference type="OMA" id="ACGRMYK"/>
<feature type="signal peptide" evidence="4">
    <location>
        <begin position="1"/>
        <end position="26"/>
    </location>
</feature>
<dbReference type="EMBL" id="NKQK01000016">
    <property type="protein sequence ID" value="PSS07900.1"/>
    <property type="molecule type" value="Genomic_DNA"/>
</dbReference>
<dbReference type="InParanoid" id="A0A2R6QH10"/>
<comment type="caution">
    <text evidence="6">The sequence shown here is derived from an EMBL/GenBank/DDBJ whole genome shotgun (WGS) entry which is preliminary data.</text>
</comment>